<feature type="transmembrane region" description="Helical" evidence="1">
    <location>
        <begin position="245"/>
        <end position="270"/>
    </location>
</feature>
<gene>
    <name evidence="2" type="ORF">SAMN05216243_3563</name>
</gene>
<evidence type="ECO:0000313" key="2">
    <source>
        <dbReference type="EMBL" id="SDK55696.1"/>
    </source>
</evidence>
<keyword evidence="1" id="KW-1133">Transmembrane helix</keyword>
<feature type="transmembrane region" description="Helical" evidence="1">
    <location>
        <begin position="169"/>
        <end position="191"/>
    </location>
</feature>
<dbReference type="InterPro" id="IPR014194">
    <property type="entry name" value="Spore_III_AE"/>
</dbReference>
<evidence type="ECO:0000256" key="1">
    <source>
        <dbReference type="SAM" id="Phobius"/>
    </source>
</evidence>
<dbReference type="Proteomes" id="UP000198694">
    <property type="component" value="Unassembled WGS sequence"/>
</dbReference>
<dbReference type="AlphaFoldDB" id="A0A1G9CVM4"/>
<proteinExistence type="predicted"/>
<feature type="transmembrane region" description="Helical" evidence="1">
    <location>
        <begin position="364"/>
        <end position="388"/>
    </location>
</feature>
<dbReference type="OrthoDB" id="2373222at2"/>
<protein>
    <submittedName>
        <fullName evidence="2">Stage III sporulation protein AE</fullName>
    </submittedName>
</protein>
<name>A0A1G9CVM4_9BACI</name>
<reference evidence="2 3" key="1">
    <citation type="submission" date="2016-10" db="EMBL/GenBank/DDBJ databases">
        <authorList>
            <person name="de Groot N.N."/>
        </authorList>
    </citation>
    <scope>NUCLEOTIDE SEQUENCE [LARGE SCALE GENOMIC DNA]</scope>
    <source>
        <strain evidence="2 3">CGMCC 1.6502</strain>
    </source>
</reference>
<sequence>MNHLVKIIALFAFVLIVVNIAPSRAAAVTGDNNKLDELNQETVESVSLEEIRSYWNHIVDEYGGYLPGLQKTTLVEFIKNKESLSFKEWMQGIAKYLFHEVIINGKLLGMLIILTLFCVILQTLQSSFENQNISKIAYAIVYLVLIVLALNSFHSAASYAKESIDMMSGFMVALLPLLLGLMASFGSLAAVSFFHPAVIFLIHISVLLISTIVLPLFFLSALLSIVSTLNENYKATQLADLLKNIGIGLLGVFLTAFLGVISVQGAASAIQDGIALKTAKFVTGNFIPVVGRMFTDAADTVLSASLLLKNAVGLVGVFVVLGIALFPAVKIFVIALIYKLASALLQPIGDGPVIECMDSISKHIIYIFAALLIVTLMFFLAIVILVAASNLTVMLR</sequence>
<dbReference type="EMBL" id="FNFL01000008">
    <property type="protein sequence ID" value="SDK55696.1"/>
    <property type="molecule type" value="Genomic_DNA"/>
</dbReference>
<organism evidence="2 3">
    <name type="scientific">Sediminibacillus albus</name>
    <dbReference type="NCBI Taxonomy" id="407036"/>
    <lineage>
        <taxon>Bacteria</taxon>
        <taxon>Bacillati</taxon>
        <taxon>Bacillota</taxon>
        <taxon>Bacilli</taxon>
        <taxon>Bacillales</taxon>
        <taxon>Bacillaceae</taxon>
        <taxon>Sediminibacillus</taxon>
    </lineage>
</organism>
<accession>A0A1G9CVM4</accession>
<dbReference type="RefSeq" id="WP_093217123.1">
    <property type="nucleotide sequence ID" value="NZ_FNFL01000008.1"/>
</dbReference>
<feature type="transmembrane region" description="Helical" evidence="1">
    <location>
        <begin position="107"/>
        <end position="124"/>
    </location>
</feature>
<feature type="transmembrane region" description="Helical" evidence="1">
    <location>
        <begin position="136"/>
        <end position="157"/>
    </location>
</feature>
<dbReference type="STRING" id="407036.SAMN05216243_3563"/>
<feature type="transmembrane region" description="Helical" evidence="1">
    <location>
        <begin position="198"/>
        <end position="225"/>
    </location>
</feature>
<evidence type="ECO:0000313" key="3">
    <source>
        <dbReference type="Proteomes" id="UP000198694"/>
    </source>
</evidence>
<feature type="transmembrane region" description="Helical" evidence="1">
    <location>
        <begin position="312"/>
        <end position="338"/>
    </location>
</feature>
<dbReference type="NCBIfam" id="TIGR02829">
    <property type="entry name" value="spore_III_AE"/>
    <property type="match status" value="1"/>
</dbReference>
<keyword evidence="3" id="KW-1185">Reference proteome</keyword>
<keyword evidence="1" id="KW-0812">Transmembrane</keyword>
<dbReference type="Pfam" id="PF09546">
    <property type="entry name" value="Spore_III_AE"/>
    <property type="match status" value="1"/>
</dbReference>
<keyword evidence="1" id="KW-0472">Membrane</keyword>